<dbReference type="InterPro" id="IPR050651">
    <property type="entry name" value="Plant_Cytochrome_P450_Monoox"/>
</dbReference>
<dbReference type="InParanoid" id="A0A2P5AML6"/>
<evidence type="ECO:0000256" key="5">
    <source>
        <dbReference type="ARBA" id="ARBA00023004"/>
    </source>
</evidence>
<comment type="cofactor">
    <cofactor evidence="7">
        <name>heme</name>
        <dbReference type="ChEBI" id="CHEBI:30413"/>
    </cofactor>
</comment>
<dbReference type="PROSITE" id="PS00086">
    <property type="entry name" value="CYTOCHROME_P450"/>
    <property type="match status" value="1"/>
</dbReference>
<sequence>MVDLYPYIALFLFIFLTPKLVFRRHNQNSPPSPISLPLIGHLHLLKQPLYQTLETLSLKHGPIFSLQLGCRTCLVVSSPSAVQECLAKNDVVFANRPRSVASDIFSYSYTNLVLAPYGQLWRSLRKLSTIELFSQISLQKFSKVREEEVSSIVGQVFKRISFGQSQKVQLNQYFSVLMFSIMMRISFGKRLTGDEQIEELKDTFFPSLTLTTICDYLPILRWIGYKGLQKKMIKSQKKRDEFLRGWIEEIRGKKMRNTEKVPDSEEEVTLVERLLWLQESDPKFCSEDVIKSLVVVMFIAGTDTSMNTMEWAMSLLLNHPQVLEKLRKEIDCHVGHGRLLRESDIPKLPYLRCVINETLRLYPIVPLLLPHRSSEDCNVGGYYIPRGTTLMVNAWAIHRDPKVWDEPTRFKPERFEGMIDGDREGFNFKFIPFGVGRRACPGEGMGFRTVSLAVGMLIHCFDWERVGQELVDMGQGFGISISKSRPLEAVCCPRRTMIDLLAQL</sequence>
<dbReference type="PRINTS" id="PR00385">
    <property type="entry name" value="P450"/>
</dbReference>
<dbReference type="AlphaFoldDB" id="A0A2P5AML6"/>
<comment type="similarity">
    <text evidence="1 8">Belongs to the cytochrome P450 family.</text>
</comment>
<evidence type="ECO:0000313" key="9">
    <source>
        <dbReference type="EMBL" id="PON37806.1"/>
    </source>
</evidence>
<keyword evidence="10" id="KW-1185">Reference proteome</keyword>
<evidence type="ECO:0000256" key="4">
    <source>
        <dbReference type="ARBA" id="ARBA00023002"/>
    </source>
</evidence>
<evidence type="ECO:0000256" key="8">
    <source>
        <dbReference type="RuleBase" id="RU000461"/>
    </source>
</evidence>
<dbReference type="STRING" id="63057.A0A2P5AML6"/>
<dbReference type="InterPro" id="IPR036396">
    <property type="entry name" value="Cyt_P450_sf"/>
</dbReference>
<keyword evidence="2 7" id="KW-0349">Heme</keyword>
<evidence type="ECO:0000256" key="6">
    <source>
        <dbReference type="ARBA" id="ARBA00023033"/>
    </source>
</evidence>
<dbReference type="FunFam" id="1.10.630.10:FF:000081">
    <property type="entry name" value="Cytochrome P450 CYP81N5"/>
    <property type="match status" value="1"/>
</dbReference>
<accession>A0A2P5AML6</accession>
<dbReference type="FunCoup" id="A0A2P5AML6">
    <property type="interactions" value="166"/>
</dbReference>
<keyword evidence="5 7" id="KW-0408">Iron</keyword>
<dbReference type="OrthoDB" id="1055148at2759"/>
<dbReference type="GO" id="GO:0004497">
    <property type="term" value="F:monooxygenase activity"/>
    <property type="evidence" value="ECO:0007669"/>
    <property type="project" value="UniProtKB-KW"/>
</dbReference>
<proteinExistence type="inferred from homology"/>
<dbReference type="Pfam" id="PF00067">
    <property type="entry name" value="p450"/>
    <property type="match status" value="1"/>
</dbReference>
<dbReference type="PANTHER" id="PTHR47947:SF13">
    <property type="entry name" value="CYTOCHROME P450, FAMILY 81, SUBFAMILY K, POLYPEPTIDE 1-RELATED"/>
    <property type="match status" value="1"/>
</dbReference>
<protein>
    <submittedName>
        <fullName evidence="9">Cytochrome P450, E-class, group I</fullName>
    </submittedName>
</protein>
<dbReference type="Gene3D" id="1.10.630.10">
    <property type="entry name" value="Cytochrome P450"/>
    <property type="match status" value="1"/>
</dbReference>
<dbReference type="InterPro" id="IPR017972">
    <property type="entry name" value="Cyt_P450_CS"/>
</dbReference>
<keyword evidence="3 7" id="KW-0479">Metal-binding</keyword>
<organism evidence="9 10">
    <name type="scientific">Trema orientale</name>
    <name type="common">Charcoal tree</name>
    <name type="synonym">Celtis orientalis</name>
    <dbReference type="NCBI Taxonomy" id="63057"/>
    <lineage>
        <taxon>Eukaryota</taxon>
        <taxon>Viridiplantae</taxon>
        <taxon>Streptophyta</taxon>
        <taxon>Embryophyta</taxon>
        <taxon>Tracheophyta</taxon>
        <taxon>Spermatophyta</taxon>
        <taxon>Magnoliopsida</taxon>
        <taxon>eudicotyledons</taxon>
        <taxon>Gunneridae</taxon>
        <taxon>Pentapetalae</taxon>
        <taxon>rosids</taxon>
        <taxon>fabids</taxon>
        <taxon>Rosales</taxon>
        <taxon>Cannabaceae</taxon>
        <taxon>Trema</taxon>
    </lineage>
</organism>
<dbReference type="PRINTS" id="PR00463">
    <property type="entry name" value="EP450I"/>
</dbReference>
<dbReference type="SUPFAM" id="SSF48264">
    <property type="entry name" value="Cytochrome P450"/>
    <property type="match status" value="1"/>
</dbReference>
<gene>
    <name evidence="9" type="ORF">TorRG33x02_346630</name>
</gene>
<evidence type="ECO:0000256" key="3">
    <source>
        <dbReference type="ARBA" id="ARBA00022723"/>
    </source>
</evidence>
<reference evidence="10" key="1">
    <citation type="submission" date="2016-06" db="EMBL/GenBank/DDBJ databases">
        <title>Parallel loss of symbiosis genes in relatives of nitrogen-fixing non-legume Parasponia.</title>
        <authorList>
            <person name="Van Velzen R."/>
            <person name="Holmer R."/>
            <person name="Bu F."/>
            <person name="Rutten L."/>
            <person name="Van Zeijl A."/>
            <person name="Liu W."/>
            <person name="Santuari L."/>
            <person name="Cao Q."/>
            <person name="Sharma T."/>
            <person name="Shen D."/>
            <person name="Roswanjaya Y."/>
            <person name="Wardhani T."/>
            <person name="Kalhor M.S."/>
            <person name="Jansen J."/>
            <person name="Van den Hoogen J."/>
            <person name="Gungor B."/>
            <person name="Hartog M."/>
            <person name="Hontelez J."/>
            <person name="Verver J."/>
            <person name="Yang W.-C."/>
            <person name="Schijlen E."/>
            <person name="Repin R."/>
            <person name="Schilthuizen M."/>
            <person name="Schranz E."/>
            <person name="Heidstra R."/>
            <person name="Miyata K."/>
            <person name="Fedorova E."/>
            <person name="Kohlen W."/>
            <person name="Bisseling T."/>
            <person name="Smit S."/>
            <person name="Geurts R."/>
        </authorList>
    </citation>
    <scope>NUCLEOTIDE SEQUENCE [LARGE SCALE GENOMIC DNA]</scope>
    <source>
        <strain evidence="10">cv. RG33-2</strain>
    </source>
</reference>
<evidence type="ECO:0000256" key="7">
    <source>
        <dbReference type="PIRSR" id="PIRSR602401-1"/>
    </source>
</evidence>
<feature type="binding site" description="axial binding residue" evidence="7">
    <location>
        <position position="440"/>
    </location>
    <ligand>
        <name>heme</name>
        <dbReference type="ChEBI" id="CHEBI:30413"/>
    </ligand>
    <ligandPart>
        <name>Fe</name>
        <dbReference type="ChEBI" id="CHEBI:18248"/>
    </ligandPart>
</feature>
<evidence type="ECO:0000313" key="10">
    <source>
        <dbReference type="Proteomes" id="UP000237000"/>
    </source>
</evidence>
<dbReference type="InterPro" id="IPR001128">
    <property type="entry name" value="Cyt_P450"/>
</dbReference>
<dbReference type="GO" id="GO:0005506">
    <property type="term" value="F:iron ion binding"/>
    <property type="evidence" value="ECO:0007669"/>
    <property type="project" value="InterPro"/>
</dbReference>
<dbReference type="PANTHER" id="PTHR47947">
    <property type="entry name" value="CYTOCHROME P450 82C3-RELATED"/>
    <property type="match status" value="1"/>
</dbReference>
<name>A0A2P5AML6_TREOI</name>
<evidence type="ECO:0000256" key="2">
    <source>
        <dbReference type="ARBA" id="ARBA00022617"/>
    </source>
</evidence>
<dbReference type="Proteomes" id="UP000237000">
    <property type="component" value="Unassembled WGS sequence"/>
</dbReference>
<evidence type="ECO:0000256" key="1">
    <source>
        <dbReference type="ARBA" id="ARBA00010617"/>
    </source>
</evidence>
<keyword evidence="4 8" id="KW-0560">Oxidoreductase</keyword>
<dbReference type="EMBL" id="JXTC01000775">
    <property type="protein sequence ID" value="PON37806.1"/>
    <property type="molecule type" value="Genomic_DNA"/>
</dbReference>
<keyword evidence="6 8" id="KW-0503">Monooxygenase</keyword>
<dbReference type="InterPro" id="IPR002401">
    <property type="entry name" value="Cyt_P450_E_grp-I"/>
</dbReference>
<dbReference type="CDD" id="cd20653">
    <property type="entry name" value="CYP81"/>
    <property type="match status" value="1"/>
</dbReference>
<dbReference type="GO" id="GO:0020037">
    <property type="term" value="F:heme binding"/>
    <property type="evidence" value="ECO:0007669"/>
    <property type="project" value="InterPro"/>
</dbReference>
<comment type="caution">
    <text evidence="9">The sequence shown here is derived from an EMBL/GenBank/DDBJ whole genome shotgun (WGS) entry which is preliminary data.</text>
</comment>
<dbReference type="GO" id="GO:0016705">
    <property type="term" value="F:oxidoreductase activity, acting on paired donors, with incorporation or reduction of molecular oxygen"/>
    <property type="evidence" value="ECO:0007669"/>
    <property type="project" value="InterPro"/>
</dbReference>